<keyword evidence="4" id="KW-0547">Nucleotide-binding</keyword>
<feature type="binding site" evidence="4">
    <location>
        <position position="104"/>
    </location>
    <ligand>
        <name>FAD</name>
        <dbReference type="ChEBI" id="CHEBI:57692"/>
    </ligand>
</feature>
<dbReference type="GO" id="GO:0050660">
    <property type="term" value="F:flavin adenine dinucleotide binding"/>
    <property type="evidence" value="ECO:0007669"/>
    <property type="project" value="TreeGrafter"/>
</dbReference>
<dbReference type="Pfam" id="PF02852">
    <property type="entry name" value="Pyr_redox_dim"/>
    <property type="match status" value="1"/>
</dbReference>
<comment type="similarity">
    <text evidence="1">Belongs to the class-I pyridine nucleotide-disulfide oxidoreductase family.</text>
</comment>
<dbReference type="InterPro" id="IPR023753">
    <property type="entry name" value="FAD/NAD-binding_dom"/>
</dbReference>
<dbReference type="AlphaFoldDB" id="A0A0S2M3M9"/>
<dbReference type="EMBL" id="CP013200">
    <property type="protein sequence ID" value="ALO68260.1"/>
    <property type="molecule type" value="Genomic_DNA"/>
</dbReference>
<dbReference type="InterPro" id="IPR036188">
    <property type="entry name" value="FAD/NAD-bd_sf"/>
</dbReference>
<accession>A0A0S2M3M9</accession>
<evidence type="ECO:0000256" key="3">
    <source>
        <dbReference type="ARBA" id="ARBA00022827"/>
    </source>
</evidence>
<dbReference type="InterPro" id="IPR004099">
    <property type="entry name" value="Pyr_nucl-diS_OxRdtase_dimer"/>
</dbReference>
<evidence type="ECO:0000256" key="4">
    <source>
        <dbReference type="PIRSR" id="PIRSR000350-3"/>
    </source>
</evidence>
<dbReference type="Gene3D" id="3.50.50.60">
    <property type="entry name" value="FAD/NAD(P)-binding domain"/>
    <property type="match status" value="2"/>
</dbReference>
<feature type="disulfide bond" description="Redox-active" evidence="5">
    <location>
        <begin position="31"/>
        <end position="36"/>
    </location>
</feature>
<dbReference type="PANTHER" id="PTHR43014:SF2">
    <property type="entry name" value="MERCURIC REDUCTASE"/>
    <property type="match status" value="1"/>
</dbReference>
<feature type="binding site" evidence="4">
    <location>
        <position position="40"/>
    </location>
    <ligand>
        <name>FAD</name>
        <dbReference type="ChEBI" id="CHEBI:57692"/>
    </ligand>
</feature>
<name>A0A0S2M3M9_9MICC</name>
<evidence type="ECO:0000313" key="9">
    <source>
        <dbReference type="Proteomes" id="UP000059574"/>
    </source>
</evidence>
<dbReference type="PANTHER" id="PTHR43014">
    <property type="entry name" value="MERCURIC REDUCTASE"/>
    <property type="match status" value="1"/>
</dbReference>
<evidence type="ECO:0000256" key="2">
    <source>
        <dbReference type="ARBA" id="ARBA00022630"/>
    </source>
</evidence>
<dbReference type="GO" id="GO:0003955">
    <property type="term" value="F:NAD(P)H dehydrogenase (quinone) activity"/>
    <property type="evidence" value="ECO:0007669"/>
    <property type="project" value="TreeGrafter"/>
</dbReference>
<dbReference type="SUPFAM" id="SSF55424">
    <property type="entry name" value="FAD/NAD-linked reductases, dimerisation (C-terminal) domain"/>
    <property type="match status" value="1"/>
</dbReference>
<feature type="domain" description="FAD/NAD(P)-binding" evidence="7">
    <location>
        <begin position="2"/>
        <end position="341"/>
    </location>
</feature>
<dbReference type="PIRSF" id="PIRSF000350">
    <property type="entry name" value="Mercury_reductase_MerA"/>
    <property type="match status" value="1"/>
</dbReference>
<proteinExistence type="inferred from homology"/>
<keyword evidence="3 4" id="KW-0274">FAD</keyword>
<comment type="cofactor">
    <cofactor evidence="4">
        <name>FAD</name>
        <dbReference type="ChEBI" id="CHEBI:57692"/>
    </cofactor>
    <text evidence="4">Binds 1 FAD per subunit.</text>
</comment>
<sequence>MGPGGESVAGELASAGLSVVGVEARLVGGECPYYGCIPSKMMIRAGNVVAEALRIPGLAGTVEVAADFTPVAGRIRKEATDNWDDAVAAKRFTDKGGRLVRGTGRLTGPREVTVSMPDGGQLTFRARLAVVLNPGSNPAVPAVPGLEGTPFWTNREAVQAQTAPKSLIVWGGGPIAVELAQAFTRFGTKVTMVLRGSHLISKEEPESAELLAAVFRSEGIKIVRNKDITSVSYSRGRFRVHVENSDDGKVVGAESAGAAGGTAGSAASAATAAPRLSAERFLVATGRTPALADLGLSKAGIKVKKKGTPTVDEHLQLADGLYLIGDAVGAGAFTHMSMHQGNIVAGHILAQHSGQPERGVTDNHAVPRVTFTDPEIGVVGMTEKQARDAGLSVRTGFTALGDSTRGWIHKSGNQGFIKVVEDSESGVLVGATSMGPMGGEVLSMLALAVHARIPVATLQSMIYAYPTFHRAIPEALRALK</sequence>
<evidence type="ECO:0000259" key="6">
    <source>
        <dbReference type="Pfam" id="PF02852"/>
    </source>
</evidence>
<dbReference type="SUPFAM" id="SSF51905">
    <property type="entry name" value="FAD/NAD(P)-binding domain"/>
    <property type="match status" value="1"/>
</dbReference>
<dbReference type="InterPro" id="IPR016156">
    <property type="entry name" value="FAD/NAD-linked_Rdtase_dimer_sf"/>
</dbReference>
<reference evidence="9" key="1">
    <citation type="submission" date="2015-11" db="EMBL/GenBank/DDBJ databases">
        <authorList>
            <person name="Kumar R."/>
            <person name="Singh D."/>
            <person name="Swarnkar M.K."/>
            <person name="Singh A.K."/>
            <person name="Kumar S."/>
        </authorList>
    </citation>
    <scope>NUCLEOTIDE SEQUENCE [LARGE SCALE GENOMIC DNA]</scope>
    <source>
        <strain evidence="9">ERGS4:06</strain>
    </source>
</reference>
<dbReference type="Pfam" id="PF07992">
    <property type="entry name" value="Pyr_redox_2"/>
    <property type="match status" value="1"/>
</dbReference>
<organism evidence="8 9">
    <name type="scientific">Arthrobacter alpinus</name>
    <dbReference type="NCBI Taxonomy" id="656366"/>
    <lineage>
        <taxon>Bacteria</taxon>
        <taxon>Bacillati</taxon>
        <taxon>Actinomycetota</taxon>
        <taxon>Actinomycetes</taxon>
        <taxon>Micrococcales</taxon>
        <taxon>Micrococcaceae</taxon>
        <taxon>Arthrobacter</taxon>
    </lineage>
</organism>
<evidence type="ECO:0000256" key="1">
    <source>
        <dbReference type="ARBA" id="ARBA00007532"/>
    </source>
</evidence>
<feature type="domain" description="Pyridine nucleotide-disulphide oxidoreductase dimerisation" evidence="6">
    <location>
        <begin position="366"/>
        <end position="475"/>
    </location>
</feature>
<evidence type="ECO:0000259" key="7">
    <source>
        <dbReference type="Pfam" id="PF07992"/>
    </source>
</evidence>
<dbReference type="InterPro" id="IPR001100">
    <property type="entry name" value="Pyr_nuc-diS_OxRdtase"/>
</dbReference>
<feature type="binding site" evidence="4">
    <location>
        <begin position="171"/>
        <end position="178"/>
    </location>
    <ligand>
        <name>NAD(+)</name>
        <dbReference type="ChEBI" id="CHEBI:57540"/>
    </ligand>
</feature>
<evidence type="ECO:0000313" key="8">
    <source>
        <dbReference type="EMBL" id="ALO68260.1"/>
    </source>
</evidence>
<gene>
    <name evidence="8" type="ORF">AS189_01995</name>
</gene>
<dbReference type="PRINTS" id="PR00411">
    <property type="entry name" value="PNDRDTASEI"/>
</dbReference>
<dbReference type="Gene3D" id="3.30.390.30">
    <property type="match status" value="1"/>
</dbReference>
<feature type="binding site" evidence="4">
    <location>
        <position position="326"/>
    </location>
    <ligand>
        <name>FAD</name>
        <dbReference type="ChEBI" id="CHEBI:57692"/>
    </ligand>
</feature>
<keyword evidence="4" id="KW-0520">NAD</keyword>
<feature type="binding site" evidence="4">
    <location>
        <position position="286"/>
    </location>
    <ligand>
        <name>NAD(+)</name>
        <dbReference type="ChEBI" id="CHEBI:57540"/>
    </ligand>
</feature>
<dbReference type="Proteomes" id="UP000059574">
    <property type="component" value="Chromosome"/>
</dbReference>
<keyword evidence="2" id="KW-0285">Flavoprotein</keyword>
<reference evidence="8 9" key="2">
    <citation type="journal article" date="2016" name="J. Biotechnol.">
        <title>Complete genome sequence of Arthrobacter alpinus ERGS4:06, a yellow pigmented bacterium tolerant to cold and radiations isolated from Sikkim Himalaya.</title>
        <authorList>
            <person name="Kumar R."/>
            <person name="Singh D."/>
            <person name="Swarnkar M.K."/>
            <person name="Singh A.K."/>
            <person name="Kumar S."/>
        </authorList>
    </citation>
    <scope>NUCLEOTIDE SEQUENCE [LARGE SCALE GENOMIC DNA]</scope>
    <source>
        <strain evidence="8 9">ERGS4:06</strain>
    </source>
</reference>
<evidence type="ECO:0000256" key="5">
    <source>
        <dbReference type="PIRSR" id="PIRSR000350-4"/>
    </source>
</evidence>
<protein>
    <submittedName>
        <fullName evidence="8">Pyridine nucleotide-disulfide oxidoreductase</fullName>
    </submittedName>
</protein>